<proteinExistence type="predicted"/>
<sequence>MQAFNNSNNLKNSKKFFCLFLLTYLMVSLSHLLIRNFFLSNISCVFLGIISLFF</sequence>
<dbReference type="AlphaFoldDB" id="B6WBL6"/>
<keyword evidence="1" id="KW-0472">Membrane</keyword>
<gene>
    <name evidence="2" type="ORF">ANHYDRO_01999</name>
</gene>
<name>B6WBL6_9FIRM</name>
<evidence type="ECO:0000313" key="3">
    <source>
        <dbReference type="Proteomes" id="UP000005451"/>
    </source>
</evidence>
<reference evidence="2 3" key="1">
    <citation type="submission" date="2008-09" db="EMBL/GenBank/DDBJ databases">
        <authorList>
            <person name="Fulton L."/>
            <person name="Clifton S."/>
            <person name="Fulton B."/>
            <person name="Xu J."/>
            <person name="Minx P."/>
            <person name="Pepin K.H."/>
            <person name="Johnson M."/>
            <person name="Thiruvilangam P."/>
            <person name="Bhonagiri V."/>
            <person name="Nash W.E."/>
            <person name="Mardis E.R."/>
            <person name="Wilson R.K."/>
        </authorList>
    </citation>
    <scope>NUCLEOTIDE SEQUENCE [LARGE SCALE GENOMIC DNA]</scope>
    <source>
        <strain evidence="2 3">DSM 7454</strain>
    </source>
</reference>
<keyword evidence="1" id="KW-1133">Transmembrane helix</keyword>
<comment type="caution">
    <text evidence="2">The sequence shown here is derived from an EMBL/GenBank/DDBJ whole genome shotgun (WGS) entry which is preliminary data.</text>
</comment>
<dbReference type="Proteomes" id="UP000005451">
    <property type="component" value="Unassembled WGS sequence"/>
</dbReference>
<feature type="transmembrane region" description="Helical" evidence="1">
    <location>
        <begin position="16"/>
        <end position="34"/>
    </location>
</feature>
<evidence type="ECO:0000313" key="2">
    <source>
        <dbReference type="EMBL" id="EEB35228.1"/>
    </source>
</evidence>
<reference evidence="2 3" key="2">
    <citation type="submission" date="2008-10" db="EMBL/GenBank/DDBJ databases">
        <title>Draft genome sequence of Anaerococcus hydrogenalis (DSM 7454).</title>
        <authorList>
            <person name="Sudarsanam P."/>
            <person name="Ley R."/>
            <person name="Guruge J."/>
            <person name="Turnbaugh P.J."/>
            <person name="Mahowald M."/>
            <person name="Liep D."/>
            <person name="Gordon J."/>
        </authorList>
    </citation>
    <scope>NUCLEOTIDE SEQUENCE [LARGE SCALE GENOMIC DNA]</scope>
    <source>
        <strain evidence="2 3">DSM 7454</strain>
    </source>
</reference>
<evidence type="ECO:0000256" key="1">
    <source>
        <dbReference type="SAM" id="Phobius"/>
    </source>
</evidence>
<dbReference type="EMBL" id="ABXA01000047">
    <property type="protein sequence ID" value="EEB35228.1"/>
    <property type="molecule type" value="Genomic_DNA"/>
</dbReference>
<protein>
    <submittedName>
        <fullName evidence="2">Uncharacterized protein</fullName>
    </submittedName>
</protein>
<organism evidence="2 3">
    <name type="scientific">Anaerococcus hydrogenalis DSM 7454</name>
    <dbReference type="NCBI Taxonomy" id="561177"/>
    <lineage>
        <taxon>Bacteria</taxon>
        <taxon>Bacillati</taxon>
        <taxon>Bacillota</taxon>
        <taxon>Tissierellia</taxon>
        <taxon>Tissierellales</taxon>
        <taxon>Peptoniphilaceae</taxon>
        <taxon>Anaerococcus</taxon>
    </lineage>
</organism>
<keyword evidence="1" id="KW-0812">Transmembrane</keyword>
<accession>B6WBL6</accession>